<accession>A0A318RDT9</accession>
<keyword evidence="5 8" id="KW-0560">Oxidoreductase</keyword>
<dbReference type="RefSeq" id="WP_110473042.1">
    <property type="nucleotide sequence ID" value="NZ_QJSP01000034.1"/>
</dbReference>
<dbReference type="CDD" id="cd11033">
    <property type="entry name" value="CYP142-like"/>
    <property type="match status" value="1"/>
</dbReference>
<dbReference type="Pfam" id="PF00067">
    <property type="entry name" value="p450"/>
    <property type="match status" value="1"/>
</dbReference>
<dbReference type="InterPro" id="IPR017972">
    <property type="entry name" value="Cyt_P450_CS"/>
</dbReference>
<evidence type="ECO:0000256" key="6">
    <source>
        <dbReference type="ARBA" id="ARBA00023004"/>
    </source>
</evidence>
<evidence type="ECO:0000256" key="2">
    <source>
        <dbReference type="ARBA" id="ARBA00010617"/>
    </source>
</evidence>
<evidence type="ECO:0000256" key="3">
    <source>
        <dbReference type="ARBA" id="ARBA00022617"/>
    </source>
</evidence>
<proteinExistence type="inferred from homology"/>
<evidence type="ECO:0000313" key="9">
    <source>
        <dbReference type="EMBL" id="PYE11691.1"/>
    </source>
</evidence>
<sequence length="441" mass="49373">MTTTEARTAEAVPESIAKQVVLPEGHRDETALFEAYRWLRENNPVGVALVDGYDPIHLVSKHADIMEIERQPQIFTSGGGENKGFENPILTNQAGDEFTKSINNGSLRILETLTYLDPPEHTVIKDIALDWFRPGNLKQWETRIRDLARDSVSRLVESDGQLDFVKDFSIHYPLHVIMSLFGVPASDEPRMMALTQDFFGVADPDAAREDVEPLTPAAAAQQWAATIQDFFAYFGDLVDDRRANPRDDLATIIANGRGEDGEYYPRETAYGYFVAIATAGHDTTSSTLSGGIHALSQDPDLLRRIQGDLSLVPNLVNESLRWASPVKHFMRTALSPYELRGQKIEPGDRFMLLYQSGNRDADVFDEPDVFNIDRRPNKHIAFGYGPHMCIGQHLAKIELRIMFEELLPKLEQIEIAGDTKVIQTNFVGGLKNMPVSLSFAK</sequence>
<protein>
    <submittedName>
        <fullName evidence="9">Cytochrome P450</fullName>
    </submittedName>
</protein>
<keyword evidence="10" id="KW-1185">Reference proteome</keyword>
<dbReference type="Proteomes" id="UP000247591">
    <property type="component" value="Unassembled WGS sequence"/>
</dbReference>
<gene>
    <name evidence="9" type="ORF">DFR67_1348</name>
</gene>
<dbReference type="PRINTS" id="PR00385">
    <property type="entry name" value="P450"/>
</dbReference>
<dbReference type="OrthoDB" id="5241086at2"/>
<dbReference type="GO" id="GO:0004497">
    <property type="term" value="F:monooxygenase activity"/>
    <property type="evidence" value="ECO:0007669"/>
    <property type="project" value="UniProtKB-KW"/>
</dbReference>
<keyword evidence="3 8" id="KW-0349">Heme</keyword>
<keyword evidence="4 8" id="KW-0479">Metal-binding</keyword>
<dbReference type="Gene3D" id="1.10.630.10">
    <property type="entry name" value="Cytochrome P450"/>
    <property type="match status" value="1"/>
</dbReference>
<dbReference type="PANTHER" id="PTHR46696">
    <property type="entry name" value="P450, PUTATIVE (EUROFUNG)-RELATED"/>
    <property type="match status" value="1"/>
</dbReference>
<keyword evidence="6 8" id="KW-0408">Iron</keyword>
<evidence type="ECO:0000256" key="5">
    <source>
        <dbReference type="ARBA" id="ARBA00023002"/>
    </source>
</evidence>
<dbReference type="InterPro" id="IPR036396">
    <property type="entry name" value="Cyt_P450_sf"/>
</dbReference>
<dbReference type="GO" id="GO:0016705">
    <property type="term" value="F:oxidoreductase activity, acting on paired donors, with incorporation or reduction of molecular oxygen"/>
    <property type="evidence" value="ECO:0007669"/>
    <property type="project" value="InterPro"/>
</dbReference>
<evidence type="ECO:0000256" key="8">
    <source>
        <dbReference type="RuleBase" id="RU000461"/>
    </source>
</evidence>
<dbReference type="AlphaFoldDB" id="A0A318RDT9"/>
<evidence type="ECO:0000256" key="1">
    <source>
        <dbReference type="ARBA" id="ARBA00001971"/>
    </source>
</evidence>
<dbReference type="FunFam" id="1.10.630.10:FF:000018">
    <property type="entry name" value="Cytochrome P450 monooxygenase"/>
    <property type="match status" value="1"/>
</dbReference>
<evidence type="ECO:0000256" key="7">
    <source>
        <dbReference type="ARBA" id="ARBA00023033"/>
    </source>
</evidence>
<reference evidence="9 10" key="1">
    <citation type="submission" date="2018-06" db="EMBL/GenBank/DDBJ databases">
        <title>Genomic Encyclopedia of Type Strains, Phase IV (KMG-IV): sequencing the most valuable type-strain genomes for metagenomic binning, comparative biology and taxonomic classification.</title>
        <authorList>
            <person name="Goeker M."/>
        </authorList>
    </citation>
    <scope>NUCLEOTIDE SEQUENCE [LARGE SCALE GENOMIC DNA]</scope>
    <source>
        <strain evidence="9 10">DSM 45521</strain>
    </source>
</reference>
<dbReference type="PRINTS" id="PR00359">
    <property type="entry name" value="BP450"/>
</dbReference>
<dbReference type="InterPro" id="IPR002397">
    <property type="entry name" value="Cyt_P450_B"/>
</dbReference>
<dbReference type="PROSITE" id="PS00086">
    <property type="entry name" value="CYTOCHROME_P450"/>
    <property type="match status" value="1"/>
</dbReference>
<name>A0A318RDT9_WILLI</name>
<evidence type="ECO:0000256" key="4">
    <source>
        <dbReference type="ARBA" id="ARBA00022723"/>
    </source>
</evidence>
<dbReference type="GO" id="GO:0020037">
    <property type="term" value="F:heme binding"/>
    <property type="evidence" value="ECO:0007669"/>
    <property type="project" value="InterPro"/>
</dbReference>
<dbReference type="SUPFAM" id="SSF48264">
    <property type="entry name" value="Cytochrome P450"/>
    <property type="match status" value="1"/>
</dbReference>
<dbReference type="GO" id="GO:0005506">
    <property type="term" value="F:iron ion binding"/>
    <property type="evidence" value="ECO:0007669"/>
    <property type="project" value="InterPro"/>
</dbReference>
<dbReference type="EMBL" id="QJSP01000034">
    <property type="protein sequence ID" value="PYE11691.1"/>
    <property type="molecule type" value="Genomic_DNA"/>
</dbReference>
<evidence type="ECO:0000313" key="10">
    <source>
        <dbReference type="Proteomes" id="UP000247591"/>
    </source>
</evidence>
<comment type="caution">
    <text evidence="9">The sequence shown here is derived from an EMBL/GenBank/DDBJ whole genome shotgun (WGS) entry which is preliminary data.</text>
</comment>
<comment type="similarity">
    <text evidence="2 8">Belongs to the cytochrome P450 family.</text>
</comment>
<keyword evidence="7 8" id="KW-0503">Monooxygenase</keyword>
<dbReference type="PANTHER" id="PTHR46696:SF1">
    <property type="entry name" value="CYTOCHROME P450 YJIB-RELATED"/>
    <property type="match status" value="1"/>
</dbReference>
<dbReference type="InterPro" id="IPR001128">
    <property type="entry name" value="Cyt_P450"/>
</dbReference>
<organism evidence="9 10">
    <name type="scientific">Williamsia limnetica</name>
    <dbReference type="NCBI Taxonomy" id="882452"/>
    <lineage>
        <taxon>Bacteria</taxon>
        <taxon>Bacillati</taxon>
        <taxon>Actinomycetota</taxon>
        <taxon>Actinomycetes</taxon>
        <taxon>Mycobacteriales</taxon>
        <taxon>Nocardiaceae</taxon>
        <taxon>Williamsia</taxon>
    </lineage>
</organism>
<comment type="cofactor">
    <cofactor evidence="1">
        <name>heme</name>
        <dbReference type="ChEBI" id="CHEBI:30413"/>
    </cofactor>
</comment>